<dbReference type="Gene3D" id="3.40.50.300">
    <property type="entry name" value="P-loop containing nucleotide triphosphate hydrolases"/>
    <property type="match status" value="1"/>
</dbReference>
<dbReference type="InterPro" id="IPR027417">
    <property type="entry name" value="P-loop_NTPase"/>
</dbReference>
<sequence>MADPYAQIDAVRDARVNAVNNAYTDTSKPDVPSWKPAVLKHAWLLNDGKRLPVVNLFHPALEHDALKFLRDFDELCAAIPWNDSQREYIGKLLAPEGGLPLISCSPAAGKGALMVHTSNFAETNGMKVLITGMEESSLNRFGEEYCRTFPHAQSPVLVTSVPDVLPPIYQAPETDKHEILMFHAMLELDEHLGPSICGERSFTIEAKIKQLLDDPDSKTIMRHFTIGYDEVRKTDIVDGEKRDMVQYLRDAMPKLKEHHIIDDSYWSVGVRRRLCQAIKHCRAQVIQDAKILICTCYISGKKEISKYFATDVDTVVLIFDEARTCTEPDALIAIATPDFARKIDAVIMFGDISGRGPIPSLHPQMNISLFERLVRTGHPLLVLSDQN</sequence>
<dbReference type="Proteomes" id="UP001341245">
    <property type="component" value="Unassembled WGS sequence"/>
</dbReference>
<comment type="caution">
    <text evidence="2">The sequence shown here is derived from an EMBL/GenBank/DDBJ whole genome shotgun (WGS) entry which is preliminary data.</text>
</comment>
<keyword evidence="3" id="KW-1185">Reference proteome</keyword>
<dbReference type="InterPro" id="IPR041677">
    <property type="entry name" value="DNA2/NAM7_AAA_11"/>
</dbReference>
<protein>
    <recommendedName>
        <fullName evidence="1">DNA2/NAM7 helicase helicase domain-containing protein</fullName>
    </recommendedName>
</protein>
<feature type="domain" description="DNA2/NAM7 helicase helicase" evidence="1">
    <location>
        <begin position="82"/>
        <end position="351"/>
    </location>
</feature>
<evidence type="ECO:0000313" key="2">
    <source>
        <dbReference type="EMBL" id="KAK6002419.1"/>
    </source>
</evidence>
<evidence type="ECO:0000313" key="3">
    <source>
        <dbReference type="Proteomes" id="UP001341245"/>
    </source>
</evidence>
<name>A0ABR0TD97_AURPU</name>
<organism evidence="2 3">
    <name type="scientific">Aureobasidium pullulans</name>
    <name type="common">Black yeast</name>
    <name type="synonym">Pullularia pullulans</name>
    <dbReference type="NCBI Taxonomy" id="5580"/>
    <lineage>
        <taxon>Eukaryota</taxon>
        <taxon>Fungi</taxon>
        <taxon>Dikarya</taxon>
        <taxon>Ascomycota</taxon>
        <taxon>Pezizomycotina</taxon>
        <taxon>Dothideomycetes</taxon>
        <taxon>Dothideomycetidae</taxon>
        <taxon>Dothideales</taxon>
        <taxon>Saccotheciaceae</taxon>
        <taxon>Aureobasidium</taxon>
    </lineage>
</organism>
<gene>
    <name evidence="2" type="ORF">QM012_002057</name>
</gene>
<reference evidence="2 3" key="1">
    <citation type="submission" date="2023-11" db="EMBL/GenBank/DDBJ databases">
        <title>Draft genome sequence and annotation of the polyextremotolerant black yeast-like fungus Aureobasidium pullulans NRRL 62042.</title>
        <authorList>
            <person name="Dielentheis-Frenken M.R.E."/>
            <person name="Wibberg D."/>
            <person name="Blank L.M."/>
            <person name="Tiso T."/>
        </authorList>
    </citation>
    <scope>NUCLEOTIDE SEQUENCE [LARGE SCALE GENOMIC DNA]</scope>
    <source>
        <strain evidence="2 3">NRRL 62042</strain>
    </source>
</reference>
<proteinExistence type="predicted"/>
<dbReference type="Pfam" id="PF13086">
    <property type="entry name" value="AAA_11"/>
    <property type="match status" value="1"/>
</dbReference>
<accession>A0ABR0TD97</accession>
<evidence type="ECO:0000259" key="1">
    <source>
        <dbReference type="Pfam" id="PF13086"/>
    </source>
</evidence>
<dbReference type="EMBL" id="JASGXD010000012">
    <property type="protein sequence ID" value="KAK6002419.1"/>
    <property type="molecule type" value="Genomic_DNA"/>
</dbReference>